<keyword evidence="1" id="KW-0732">Signal</keyword>
<dbReference type="InterPro" id="IPR011990">
    <property type="entry name" value="TPR-like_helical_dom_sf"/>
</dbReference>
<reference evidence="2 3" key="1">
    <citation type="submission" date="2021-01" db="EMBL/GenBank/DDBJ databases">
        <title>Carboxyliciviraga sp.nov., isolated from coastal sediments.</title>
        <authorList>
            <person name="Lu D."/>
            <person name="Zhang T."/>
        </authorList>
    </citation>
    <scope>NUCLEOTIDE SEQUENCE [LARGE SCALE GENOMIC DNA]</scope>
    <source>
        <strain evidence="2 3">N1Y132</strain>
    </source>
</reference>
<evidence type="ECO:0000256" key="1">
    <source>
        <dbReference type="SAM" id="SignalP"/>
    </source>
</evidence>
<dbReference type="EMBL" id="JAENRR010000032">
    <property type="protein sequence ID" value="MBK3518376.1"/>
    <property type="molecule type" value="Genomic_DNA"/>
</dbReference>
<protein>
    <recommendedName>
        <fullName evidence="4">Tetratricopeptide repeat protein</fullName>
    </recommendedName>
</protein>
<dbReference type="SUPFAM" id="SSF48452">
    <property type="entry name" value="TPR-like"/>
    <property type="match status" value="1"/>
</dbReference>
<accession>A0ABS1HL32</accession>
<dbReference type="PROSITE" id="PS51257">
    <property type="entry name" value="PROKAR_LIPOPROTEIN"/>
    <property type="match status" value="1"/>
</dbReference>
<proteinExistence type="predicted"/>
<evidence type="ECO:0008006" key="4">
    <source>
        <dbReference type="Google" id="ProtNLM"/>
    </source>
</evidence>
<dbReference type="Proteomes" id="UP000605676">
    <property type="component" value="Unassembled WGS sequence"/>
</dbReference>
<evidence type="ECO:0000313" key="2">
    <source>
        <dbReference type="EMBL" id="MBK3518376.1"/>
    </source>
</evidence>
<dbReference type="RefSeq" id="WP_200465604.1">
    <property type="nucleotide sequence ID" value="NZ_JAENRR010000032.1"/>
</dbReference>
<sequence length="574" mass="62783">MKRIRISLIASLAVAALLASCSGLDKMNKGAKDVSYSVNPPVLEAHAGQVDLDVTVQFPEKYFDKNVSIEATPVLVYEGGETAFPSYRVQGENVDGNDKVISNATGGTFTYSNSVPYNENMRVSDLVVRIKATKKGTTKEFDDYKIADGVISTSELVADQGAQSAIGEDAFQRIIAQAKTADLFFLIQQTNIRGSELRKEDVAALKEWMKEIEATENVNFKGVDITAYASPDGPADLNSKLATRREKVAKDYLSREMKKAKVEGGTDDAMYTLKNTPEDWEGFQELMANSDVQDKELILRVLSMYSDPEVREREIRNMSETFSVIADEILPKLRRSQMAINAEVIGKTDEEIKELAANNPSELNLEEILYAATLTEDLDEQLTIYKAASSNHTQCWRAQNNIGCVLYAKGDIAGAKAAFEKANGLKDGVAEVNNNLGVIALREGDVAKAEEFFGAAAGAGAELDNNLGIVSIHKGDYDAAIRYFGNSTNCNAALAKILATKYDAALSTINANTMEVGFKYYLKAIVGARTAENDMMFDSLRKACELDAKFKAAATSDMEFAKFFEDATFKSIVQ</sequence>
<name>A0ABS1HL32_9BACT</name>
<comment type="caution">
    <text evidence="2">The sequence shown here is derived from an EMBL/GenBank/DDBJ whole genome shotgun (WGS) entry which is preliminary data.</text>
</comment>
<feature type="chain" id="PRO_5045677160" description="Tetratricopeptide repeat protein" evidence="1">
    <location>
        <begin position="26"/>
        <end position="574"/>
    </location>
</feature>
<keyword evidence="3" id="KW-1185">Reference proteome</keyword>
<dbReference type="Pfam" id="PF13181">
    <property type="entry name" value="TPR_8"/>
    <property type="match status" value="1"/>
</dbReference>
<feature type="signal peptide" evidence="1">
    <location>
        <begin position="1"/>
        <end position="25"/>
    </location>
</feature>
<dbReference type="InterPro" id="IPR019734">
    <property type="entry name" value="TPR_rpt"/>
</dbReference>
<organism evidence="2 3">
    <name type="scientific">Carboxylicivirga marina</name>
    <dbReference type="NCBI Taxonomy" id="2800988"/>
    <lineage>
        <taxon>Bacteria</taxon>
        <taxon>Pseudomonadati</taxon>
        <taxon>Bacteroidota</taxon>
        <taxon>Bacteroidia</taxon>
        <taxon>Marinilabiliales</taxon>
        <taxon>Marinilabiliaceae</taxon>
        <taxon>Carboxylicivirga</taxon>
    </lineage>
</organism>
<dbReference type="Gene3D" id="1.25.40.10">
    <property type="entry name" value="Tetratricopeptide repeat domain"/>
    <property type="match status" value="1"/>
</dbReference>
<gene>
    <name evidence="2" type="ORF">JIV24_13615</name>
</gene>
<evidence type="ECO:0000313" key="3">
    <source>
        <dbReference type="Proteomes" id="UP000605676"/>
    </source>
</evidence>